<organism evidence="8">
    <name type="scientific">Tetraodon nigroviridis</name>
    <name type="common">Spotted green pufferfish</name>
    <name type="synonym">Chelonodon nigroviridis</name>
    <dbReference type="NCBI Taxonomy" id="99883"/>
    <lineage>
        <taxon>Eukaryota</taxon>
        <taxon>Metazoa</taxon>
        <taxon>Chordata</taxon>
        <taxon>Craniata</taxon>
        <taxon>Vertebrata</taxon>
        <taxon>Euteleostomi</taxon>
        <taxon>Actinopterygii</taxon>
        <taxon>Neopterygii</taxon>
        <taxon>Teleostei</taxon>
        <taxon>Neoteleostei</taxon>
        <taxon>Acanthomorphata</taxon>
        <taxon>Eupercaria</taxon>
        <taxon>Tetraodontiformes</taxon>
        <taxon>Tetradontoidea</taxon>
        <taxon>Tetraodontidae</taxon>
        <taxon>Tetraodon</taxon>
    </lineage>
</organism>
<comment type="cofactor">
    <cofactor evidence="1">
        <name>Mg(2+)</name>
        <dbReference type="ChEBI" id="CHEBI:18420"/>
    </cofactor>
</comment>
<dbReference type="OrthoDB" id="426235at2759"/>
<dbReference type="InterPro" id="IPR023214">
    <property type="entry name" value="HAD_sf"/>
</dbReference>
<protein>
    <recommendedName>
        <fullName evidence="6">Haloacid dehalogenase-like hydrolase domain-containing protein 2</fullName>
    </recommendedName>
</protein>
<keyword evidence="4" id="KW-0460">Magnesium</keyword>
<dbReference type="InterPro" id="IPR013880">
    <property type="entry name" value="Yos1"/>
</dbReference>
<evidence type="ECO:0000256" key="1">
    <source>
        <dbReference type="ARBA" id="ARBA00001946"/>
    </source>
</evidence>
<evidence type="ECO:0000256" key="4">
    <source>
        <dbReference type="ARBA" id="ARBA00022842"/>
    </source>
</evidence>
<dbReference type="AlphaFoldDB" id="Q4T2P7"/>
<name>Q4T2P7_TETNG</name>
<gene>
    <name evidence="8" type="ORF">GSTENG00008243001</name>
</gene>
<dbReference type="GO" id="GO:0016791">
    <property type="term" value="F:phosphatase activity"/>
    <property type="evidence" value="ECO:0007669"/>
    <property type="project" value="TreeGrafter"/>
</dbReference>
<reference evidence="8" key="2">
    <citation type="submission" date="2004-02" db="EMBL/GenBank/DDBJ databases">
        <authorList>
            <consortium name="Genoscope"/>
            <consortium name="Whitehead Institute Centre for Genome Research"/>
        </authorList>
    </citation>
    <scope>NUCLEOTIDE SEQUENCE</scope>
</reference>
<evidence type="ECO:0000313" key="8">
    <source>
        <dbReference type="EMBL" id="CAF92835.1"/>
    </source>
</evidence>
<evidence type="ECO:0000256" key="6">
    <source>
        <dbReference type="ARBA" id="ARBA00039666"/>
    </source>
</evidence>
<dbReference type="GO" id="GO:0046872">
    <property type="term" value="F:metal ion binding"/>
    <property type="evidence" value="ECO:0007669"/>
    <property type="project" value="UniProtKB-KW"/>
</dbReference>
<dbReference type="SUPFAM" id="SSF56784">
    <property type="entry name" value="HAD-like"/>
    <property type="match status" value="2"/>
</dbReference>
<accession>Q4T2P7</accession>
<dbReference type="Gene3D" id="3.40.50.1000">
    <property type="entry name" value="HAD superfamily/HAD-like"/>
    <property type="match status" value="2"/>
</dbReference>
<feature type="region of interest" description="Disordered" evidence="7">
    <location>
        <begin position="279"/>
        <end position="302"/>
    </location>
</feature>
<evidence type="ECO:0000256" key="5">
    <source>
        <dbReference type="ARBA" id="ARBA00023054"/>
    </source>
</evidence>
<evidence type="ECO:0000256" key="2">
    <source>
        <dbReference type="ARBA" id="ARBA00007958"/>
    </source>
</evidence>
<dbReference type="Pfam" id="PF13344">
    <property type="entry name" value="Hydrolase_6"/>
    <property type="match status" value="1"/>
</dbReference>
<dbReference type="PANTHER" id="PTHR19288">
    <property type="entry name" value="4-NITROPHENYLPHOSPHATASE-RELATED"/>
    <property type="match status" value="1"/>
</dbReference>
<dbReference type="InterPro" id="IPR006357">
    <property type="entry name" value="HAD-SF_hydro_IIA"/>
</dbReference>
<proteinExistence type="inferred from homology"/>
<comment type="similarity">
    <text evidence="2">Belongs to the HAD-like hydrolase superfamily.</text>
</comment>
<dbReference type="PANTHER" id="PTHR19288:SF46">
    <property type="entry name" value="HALOACID DEHALOGENASE-LIKE HYDROLASE DOMAIN-CONTAINING PROTEIN 2"/>
    <property type="match status" value="1"/>
</dbReference>
<dbReference type="InterPro" id="IPR036412">
    <property type="entry name" value="HAD-like_sf"/>
</dbReference>
<dbReference type="Pfam" id="PF08571">
    <property type="entry name" value="Yos1"/>
    <property type="match status" value="1"/>
</dbReference>
<sequence>MAFTLYSLIQTAILCTNAIAVLHEERFLSKIGWGVDQGVGGFGDDPGVKAQILHLIRSVRTVMRDLLGSVMASRRALKAVLIDLSGTLHVEDAAVPGAQEALSRLRQASVAVKFVTNTTKECKRDLLERLQRLHFDVQETEIFTSLSAARSLLEQKGHRPLLLVEESALEDFRGGFRRPRLLLEAAASSDVDPAHAAVVCVKASTPRSPTPWWWAWLQTTSTTRRSTRPSGCCWAELLSSPSTRVATTDAGTVWPWVRGPLWQGWSTLPTVEPRWWASQRRASSHRSGQRSTGQGPKPPAFKVQSVLTPTVSSQALADLGCSPSEAVMIGDDVRDDVAGAQDAGMLGVLVRTGKYRTGDEAKIHPPPHLTCDSFPQAVEHVLENLLLD</sequence>
<evidence type="ECO:0000256" key="7">
    <source>
        <dbReference type="SAM" id="MobiDB-lite"/>
    </source>
</evidence>
<dbReference type="GO" id="GO:0005737">
    <property type="term" value="C:cytoplasm"/>
    <property type="evidence" value="ECO:0007669"/>
    <property type="project" value="TreeGrafter"/>
</dbReference>
<dbReference type="KEGG" id="tng:GSTEN00008243G001"/>
<dbReference type="EMBL" id="CAAE01010214">
    <property type="protein sequence ID" value="CAF92835.1"/>
    <property type="molecule type" value="Genomic_DNA"/>
</dbReference>
<keyword evidence="3" id="KW-0479">Metal-binding</keyword>
<dbReference type="FunFam" id="3.40.50.1000:FF:000452">
    <property type="entry name" value="Haloacid dehalogenase-like hydrolase domain-containing protein 2"/>
    <property type="match status" value="1"/>
</dbReference>
<dbReference type="Pfam" id="PF13242">
    <property type="entry name" value="Hydrolase_like"/>
    <property type="match status" value="1"/>
</dbReference>
<reference evidence="8" key="1">
    <citation type="journal article" date="2004" name="Nature">
        <title>Genome duplication in the teleost fish Tetraodon nigroviridis reveals the early vertebrate proto-karyotype.</title>
        <authorList>
            <person name="Jaillon O."/>
            <person name="Aury J.-M."/>
            <person name="Brunet F."/>
            <person name="Petit J.-L."/>
            <person name="Stange-Thomann N."/>
            <person name="Mauceli E."/>
            <person name="Bouneau L."/>
            <person name="Fischer C."/>
            <person name="Ozouf-Costaz C."/>
            <person name="Bernot A."/>
            <person name="Nicaud S."/>
            <person name="Jaffe D."/>
            <person name="Fisher S."/>
            <person name="Lutfalla G."/>
            <person name="Dossat C."/>
            <person name="Segurens B."/>
            <person name="Dasilva C."/>
            <person name="Salanoubat M."/>
            <person name="Levy M."/>
            <person name="Boudet N."/>
            <person name="Castellano S."/>
            <person name="Anthouard V."/>
            <person name="Jubin C."/>
            <person name="Castelli V."/>
            <person name="Katinka M."/>
            <person name="Vacherie B."/>
            <person name="Biemont C."/>
            <person name="Skalli Z."/>
            <person name="Cattolico L."/>
            <person name="Poulain J."/>
            <person name="De Berardinis V."/>
            <person name="Cruaud C."/>
            <person name="Duprat S."/>
            <person name="Brottier P."/>
            <person name="Coutanceau J.-P."/>
            <person name="Gouzy J."/>
            <person name="Parra G."/>
            <person name="Lardier G."/>
            <person name="Chapple C."/>
            <person name="McKernan K.J."/>
            <person name="McEwan P."/>
            <person name="Bosak S."/>
            <person name="Kellis M."/>
            <person name="Volff J.-N."/>
            <person name="Guigo R."/>
            <person name="Zody M.C."/>
            <person name="Mesirov J."/>
            <person name="Lindblad-Toh K."/>
            <person name="Birren B."/>
            <person name="Nusbaum C."/>
            <person name="Kahn D."/>
            <person name="Robinson-Rechavi M."/>
            <person name="Laudet V."/>
            <person name="Schachter V."/>
            <person name="Quetier F."/>
            <person name="Saurin W."/>
            <person name="Scarpelli C."/>
            <person name="Wincker P."/>
            <person name="Lander E.S."/>
            <person name="Weissenbach J."/>
            <person name="Roest Crollius H."/>
        </authorList>
    </citation>
    <scope>NUCLEOTIDE SEQUENCE [LARGE SCALE GENOMIC DNA]</scope>
</reference>
<evidence type="ECO:0000256" key="3">
    <source>
        <dbReference type="ARBA" id="ARBA00022723"/>
    </source>
</evidence>
<keyword evidence="5" id="KW-0175">Coiled coil</keyword>